<name>I7GM62_MACFA</name>
<reference evidence="1" key="1">
    <citation type="journal article" date="2007" name="PLoS Biol.">
        <title>Rate of evolution in brain-expressed genes in humans and other primates.</title>
        <authorList>
            <person name="Wang H.-Y."/>
            <person name="Chien H.-C."/>
            <person name="Osada N."/>
            <person name="Hashimoto K."/>
            <person name="Sugano S."/>
            <person name="Gojobori T."/>
            <person name="Chou C.-K."/>
            <person name="Tsai S.-F."/>
            <person name="Wu C.-I."/>
            <person name="Shen C.-K.J."/>
        </authorList>
    </citation>
    <scope>NUCLEOTIDE SEQUENCE</scope>
</reference>
<proteinExistence type="evidence at transcript level"/>
<organism evidence="1">
    <name type="scientific">Macaca fascicularis</name>
    <name type="common">Crab-eating macaque</name>
    <name type="synonym">Cynomolgus monkey</name>
    <dbReference type="NCBI Taxonomy" id="9541"/>
    <lineage>
        <taxon>Eukaryota</taxon>
        <taxon>Metazoa</taxon>
        <taxon>Chordata</taxon>
        <taxon>Craniata</taxon>
        <taxon>Vertebrata</taxon>
        <taxon>Euteleostomi</taxon>
        <taxon>Mammalia</taxon>
        <taxon>Eutheria</taxon>
        <taxon>Euarchontoglires</taxon>
        <taxon>Primates</taxon>
        <taxon>Haplorrhini</taxon>
        <taxon>Catarrhini</taxon>
        <taxon>Cercopithecidae</taxon>
        <taxon>Cercopithecinae</taxon>
        <taxon>Macaca</taxon>
    </lineage>
</organism>
<accession>I7GM62</accession>
<dbReference type="AlphaFoldDB" id="I7GM62"/>
<protein>
    <submittedName>
        <fullName evidence="1">Macaca fascicularis brain cDNA clone: QbsB-10595, similar to human hypothetical protein MGC33424 (MGC33424), mRNA, RefSeq: NM_153705.2</fullName>
    </submittedName>
</protein>
<sequence length="65" mass="7018">MKMFPEPSPSSVCLRYAPIFGKSTLNFTYCILTTQNASVSSKCVGVSPCPQASSQICSGYQQMCL</sequence>
<evidence type="ECO:0000313" key="1">
    <source>
        <dbReference type="EMBL" id="BAE88955.1"/>
    </source>
</evidence>
<dbReference type="EMBL" id="AB171892">
    <property type="protein sequence ID" value="BAE88955.1"/>
    <property type="molecule type" value="mRNA"/>
</dbReference>